<evidence type="ECO:0000256" key="5">
    <source>
        <dbReference type="ARBA" id="ARBA00034031"/>
    </source>
</evidence>
<keyword evidence="4" id="KW-0456">Lyase</keyword>
<dbReference type="Pfam" id="PF01974">
    <property type="entry name" value="tRNA_int_endo"/>
    <property type="match status" value="1"/>
</dbReference>
<dbReference type="GO" id="GO:0000379">
    <property type="term" value="P:tRNA-type intron splice site recognition and cleavage"/>
    <property type="evidence" value="ECO:0007669"/>
    <property type="project" value="TreeGrafter"/>
</dbReference>
<dbReference type="InterPro" id="IPR036167">
    <property type="entry name" value="tRNA_intron_Endo_cat-like_sf"/>
</dbReference>
<feature type="domain" description="TSEN34 N-terminal" evidence="8">
    <location>
        <begin position="33"/>
        <end position="87"/>
    </location>
</feature>
<comment type="catalytic activity">
    <reaction evidence="5">
        <text>pretRNA = a 3'-half-tRNA molecule with a 5'-OH end + a 5'-half-tRNA molecule with a 2',3'-cyclic phosphate end + an intron with a 2',3'-cyclic phosphate and a 5'-hydroxyl terminus.</text>
        <dbReference type="EC" id="4.6.1.16"/>
    </reaction>
</comment>
<accession>A0A914C6J3</accession>
<feature type="domain" description="tRNA intron endonuclease catalytic" evidence="7">
    <location>
        <begin position="232"/>
        <end position="275"/>
    </location>
</feature>
<proteinExistence type="inferred from homology"/>
<sequence>MVDDCVNKLVSPQSEFRIIEDEFIYVDELAPCSFAIFNDKDAQVLKEKYRIIGDPFDRPDDANSSEIPLLLMSEQVQVLLEQNFIRIRRLKPLTEDIEFSVQTIKAPDEIEDSVLVERAKRMVAGRKIKEQKRKLFGEDAPTAQKRVKKNDININDMEITNEELQRALKELVENQRKKMVEDDSIAVPYCAAENAYEILSSVEFPNDPEYRRRVTVFRDLWRKGFFLSPGTKYMVVCVDAAEKIPSLELISISRVATQVKKEVLLAVVAADSVIPYYTKINWWKGSE</sequence>
<dbReference type="Gene3D" id="3.40.1350.10">
    <property type="match status" value="1"/>
</dbReference>
<evidence type="ECO:0000313" key="10">
    <source>
        <dbReference type="WBParaSite" id="ACRNAN_Path_430.g1626.t1"/>
    </source>
</evidence>
<reference evidence="10" key="1">
    <citation type="submission" date="2022-11" db="UniProtKB">
        <authorList>
            <consortium name="WormBaseParasite"/>
        </authorList>
    </citation>
    <scope>IDENTIFICATION</scope>
</reference>
<keyword evidence="3" id="KW-0819">tRNA processing</keyword>
<evidence type="ECO:0000256" key="3">
    <source>
        <dbReference type="ARBA" id="ARBA00022694"/>
    </source>
</evidence>
<organism evidence="9 10">
    <name type="scientific">Acrobeloides nanus</name>
    <dbReference type="NCBI Taxonomy" id="290746"/>
    <lineage>
        <taxon>Eukaryota</taxon>
        <taxon>Metazoa</taxon>
        <taxon>Ecdysozoa</taxon>
        <taxon>Nematoda</taxon>
        <taxon>Chromadorea</taxon>
        <taxon>Rhabditida</taxon>
        <taxon>Tylenchina</taxon>
        <taxon>Cephalobomorpha</taxon>
        <taxon>Cephaloboidea</taxon>
        <taxon>Cephalobidae</taxon>
        <taxon>Acrobeloides</taxon>
    </lineage>
</organism>
<protein>
    <recommendedName>
        <fullName evidence="2">tRNA-intron lyase</fullName>
        <ecNumber evidence="2">4.6.1.16</ecNumber>
    </recommendedName>
</protein>
<dbReference type="Pfam" id="PF26577">
    <property type="entry name" value="TSEN34_N"/>
    <property type="match status" value="1"/>
</dbReference>
<dbReference type="CDD" id="cd22363">
    <property type="entry name" value="tRNA-intron_lyase_C"/>
    <property type="match status" value="1"/>
</dbReference>
<evidence type="ECO:0000313" key="9">
    <source>
        <dbReference type="Proteomes" id="UP000887540"/>
    </source>
</evidence>
<dbReference type="GO" id="GO:0000213">
    <property type="term" value="F:tRNA-intron lyase activity"/>
    <property type="evidence" value="ECO:0007669"/>
    <property type="project" value="UniProtKB-EC"/>
</dbReference>
<evidence type="ECO:0000256" key="4">
    <source>
        <dbReference type="ARBA" id="ARBA00023239"/>
    </source>
</evidence>
<evidence type="ECO:0000259" key="7">
    <source>
        <dbReference type="Pfam" id="PF01974"/>
    </source>
</evidence>
<keyword evidence="6" id="KW-0175">Coiled coil</keyword>
<dbReference type="PANTHER" id="PTHR13070:SF0">
    <property type="entry name" value="TRNA-SPLICING ENDONUCLEASE SUBUNIT SEN34"/>
    <property type="match status" value="1"/>
</dbReference>
<keyword evidence="9" id="KW-1185">Reference proteome</keyword>
<dbReference type="PANTHER" id="PTHR13070">
    <property type="entry name" value="TRNA-SPLICING ENDONUCLEASE SUBUNIT SEN34-RELATED"/>
    <property type="match status" value="1"/>
</dbReference>
<dbReference type="AlphaFoldDB" id="A0A914C6J3"/>
<evidence type="ECO:0000256" key="6">
    <source>
        <dbReference type="SAM" id="Coils"/>
    </source>
</evidence>
<dbReference type="Proteomes" id="UP000887540">
    <property type="component" value="Unplaced"/>
</dbReference>
<name>A0A914C6J3_9BILA</name>
<dbReference type="InterPro" id="IPR059049">
    <property type="entry name" value="TSEN34_N"/>
</dbReference>
<dbReference type="InterPro" id="IPR011856">
    <property type="entry name" value="tRNA_endonuc-like_dom_sf"/>
</dbReference>
<evidence type="ECO:0000256" key="2">
    <source>
        <dbReference type="ARBA" id="ARBA00012573"/>
    </source>
</evidence>
<dbReference type="EC" id="4.6.1.16" evidence="2"/>
<dbReference type="GO" id="GO:0005634">
    <property type="term" value="C:nucleus"/>
    <property type="evidence" value="ECO:0007669"/>
    <property type="project" value="UniProtKB-ARBA"/>
</dbReference>
<dbReference type="WBParaSite" id="ACRNAN_Path_430.g1626.t1">
    <property type="protein sequence ID" value="ACRNAN_Path_430.g1626.t1"/>
    <property type="gene ID" value="ACRNAN_Path_430.g1626"/>
</dbReference>
<evidence type="ECO:0000259" key="8">
    <source>
        <dbReference type="Pfam" id="PF26577"/>
    </source>
</evidence>
<dbReference type="GO" id="GO:0003676">
    <property type="term" value="F:nucleic acid binding"/>
    <property type="evidence" value="ECO:0007669"/>
    <property type="project" value="InterPro"/>
</dbReference>
<dbReference type="SUPFAM" id="SSF53032">
    <property type="entry name" value="tRNA-intron endonuclease catalytic domain-like"/>
    <property type="match status" value="1"/>
</dbReference>
<dbReference type="InterPro" id="IPR006677">
    <property type="entry name" value="tRNA_intron_Endonuc_cat-like"/>
</dbReference>
<evidence type="ECO:0000256" key="1">
    <source>
        <dbReference type="ARBA" id="ARBA00008078"/>
    </source>
</evidence>
<comment type="similarity">
    <text evidence="1">Belongs to the tRNA-intron endonuclease family.</text>
</comment>
<feature type="coiled-coil region" evidence="6">
    <location>
        <begin position="154"/>
        <end position="181"/>
    </location>
</feature>